<keyword evidence="1 5" id="KW-0963">Cytoplasm</keyword>
<dbReference type="GO" id="GO:0006364">
    <property type="term" value="P:rRNA processing"/>
    <property type="evidence" value="ECO:0007669"/>
    <property type="project" value="UniProtKB-UniRule"/>
</dbReference>
<name>A0A934KNP1_9BACT</name>
<evidence type="ECO:0000259" key="7">
    <source>
        <dbReference type="Pfam" id="PF24986"/>
    </source>
</evidence>
<dbReference type="GO" id="GO:0042274">
    <property type="term" value="P:ribosomal small subunit biogenesis"/>
    <property type="evidence" value="ECO:0007669"/>
    <property type="project" value="UniProtKB-UniRule"/>
</dbReference>
<comment type="function">
    <text evidence="5">An accessory protein needed during the final step in the assembly of 30S ribosomal subunit, possibly for assembly of the head region. Essential for efficient processing of 16S rRNA. May be needed both before and after RbfA during the maturation of 16S rRNA. It has affinity for free ribosomal 30S subunits but not for 70S ribosomes.</text>
</comment>
<gene>
    <name evidence="5 8" type="primary">rimM</name>
    <name evidence="8" type="ORF">JF887_12650</name>
</gene>
<sequence>MPESTSAAAEVAAPALVRVAHVRRVHGVRGEVRVQTLGGRLERFAPGTALVGERGHQQLTVASSRPLDGDEVLLAFEQLPTREQAATLSGDYLCVPPADARRLGTDEWFVWQLVGLRAVSADGLALGVVLDVEEQPSSDLLVVGADAAVRRYPLVREWVRSVDLDGGVIVLTPWPEDEG</sequence>
<dbReference type="AlphaFoldDB" id="A0A934KNP1"/>
<comment type="subcellular location">
    <subcellularLocation>
        <location evidence="5">Cytoplasm</location>
    </subcellularLocation>
</comment>
<dbReference type="InterPro" id="IPR056792">
    <property type="entry name" value="PRC_RimM"/>
</dbReference>
<dbReference type="InterPro" id="IPR002676">
    <property type="entry name" value="RimM_N"/>
</dbReference>
<dbReference type="InterPro" id="IPR036976">
    <property type="entry name" value="RimM_N_sf"/>
</dbReference>
<feature type="domain" description="RimM N-terminal" evidence="6">
    <location>
        <begin position="19"/>
        <end position="97"/>
    </location>
</feature>
<dbReference type="GO" id="GO:0005737">
    <property type="term" value="C:cytoplasm"/>
    <property type="evidence" value="ECO:0007669"/>
    <property type="project" value="UniProtKB-SubCell"/>
</dbReference>
<dbReference type="HAMAP" id="MF_00014">
    <property type="entry name" value="Ribosome_mat_RimM"/>
    <property type="match status" value="1"/>
</dbReference>
<evidence type="ECO:0000313" key="9">
    <source>
        <dbReference type="Proteomes" id="UP000614410"/>
    </source>
</evidence>
<dbReference type="PANTHER" id="PTHR33692:SF1">
    <property type="entry name" value="RIBOSOME MATURATION FACTOR RIMM"/>
    <property type="match status" value="1"/>
</dbReference>
<comment type="caution">
    <text evidence="8">The sequence shown here is derived from an EMBL/GenBank/DDBJ whole genome shotgun (WGS) entry which is preliminary data.</text>
</comment>
<evidence type="ECO:0000256" key="5">
    <source>
        <dbReference type="HAMAP-Rule" id="MF_00014"/>
    </source>
</evidence>
<dbReference type="NCBIfam" id="TIGR02273">
    <property type="entry name" value="16S_RimM"/>
    <property type="match status" value="1"/>
</dbReference>
<dbReference type="SUPFAM" id="SSF50346">
    <property type="entry name" value="PRC-barrel domain"/>
    <property type="match status" value="1"/>
</dbReference>
<evidence type="ECO:0000256" key="1">
    <source>
        <dbReference type="ARBA" id="ARBA00022490"/>
    </source>
</evidence>
<dbReference type="Pfam" id="PF01782">
    <property type="entry name" value="RimM"/>
    <property type="match status" value="1"/>
</dbReference>
<dbReference type="Gene3D" id="2.30.30.240">
    <property type="entry name" value="PRC-barrel domain"/>
    <property type="match status" value="1"/>
</dbReference>
<dbReference type="SUPFAM" id="SSF50447">
    <property type="entry name" value="Translation proteins"/>
    <property type="match status" value="1"/>
</dbReference>
<dbReference type="GO" id="GO:0043022">
    <property type="term" value="F:ribosome binding"/>
    <property type="evidence" value="ECO:0007669"/>
    <property type="project" value="InterPro"/>
</dbReference>
<feature type="domain" description="Ribosome maturation factor RimM PRC barrel" evidence="7">
    <location>
        <begin position="112"/>
        <end position="173"/>
    </location>
</feature>
<dbReference type="InterPro" id="IPR011033">
    <property type="entry name" value="PRC_barrel-like_sf"/>
</dbReference>
<evidence type="ECO:0000256" key="2">
    <source>
        <dbReference type="ARBA" id="ARBA00022517"/>
    </source>
</evidence>
<comment type="subunit">
    <text evidence="5">Binds ribosomal protein uS19.</text>
</comment>
<comment type="similarity">
    <text evidence="5">Belongs to the RimM family.</text>
</comment>
<keyword evidence="2 5" id="KW-0690">Ribosome biogenesis</keyword>
<dbReference type="GO" id="GO:0005840">
    <property type="term" value="C:ribosome"/>
    <property type="evidence" value="ECO:0007669"/>
    <property type="project" value="InterPro"/>
</dbReference>
<dbReference type="Gene3D" id="2.40.30.60">
    <property type="entry name" value="RimM"/>
    <property type="match status" value="1"/>
</dbReference>
<dbReference type="PANTHER" id="PTHR33692">
    <property type="entry name" value="RIBOSOME MATURATION FACTOR RIMM"/>
    <property type="match status" value="1"/>
</dbReference>
<dbReference type="InterPro" id="IPR009000">
    <property type="entry name" value="Transl_B-barrel_sf"/>
</dbReference>
<dbReference type="InterPro" id="IPR011961">
    <property type="entry name" value="RimM"/>
</dbReference>
<proteinExistence type="inferred from homology"/>
<comment type="domain">
    <text evidence="5">The PRC barrel domain binds ribosomal protein uS19.</text>
</comment>
<dbReference type="Proteomes" id="UP000614410">
    <property type="component" value="Unassembled WGS sequence"/>
</dbReference>
<dbReference type="Pfam" id="PF24986">
    <property type="entry name" value="PRC_RimM"/>
    <property type="match status" value="1"/>
</dbReference>
<organism evidence="8 9">
    <name type="scientific">Candidatus Amunia macphersoniae</name>
    <dbReference type="NCBI Taxonomy" id="3127014"/>
    <lineage>
        <taxon>Bacteria</taxon>
        <taxon>Bacillati</taxon>
        <taxon>Candidatus Dormiibacterota</taxon>
        <taxon>Candidatus Dormibacteria</taxon>
        <taxon>Candidatus Aeolococcales</taxon>
        <taxon>Candidatus Aeolococcaceae</taxon>
        <taxon>Candidatus Amunia</taxon>
    </lineage>
</organism>
<dbReference type="EMBL" id="JAEKNN010000058">
    <property type="protein sequence ID" value="MBJ7610263.1"/>
    <property type="molecule type" value="Genomic_DNA"/>
</dbReference>
<evidence type="ECO:0000259" key="6">
    <source>
        <dbReference type="Pfam" id="PF01782"/>
    </source>
</evidence>
<reference evidence="8 9" key="1">
    <citation type="submission" date="2020-10" db="EMBL/GenBank/DDBJ databases">
        <title>Ca. Dormibacterota MAGs.</title>
        <authorList>
            <person name="Montgomery K."/>
        </authorList>
    </citation>
    <scope>NUCLEOTIDE SEQUENCE [LARGE SCALE GENOMIC DNA]</scope>
    <source>
        <strain evidence="8">Mitchell_Peninsula_5</strain>
    </source>
</reference>
<accession>A0A934KNP1</accession>
<protein>
    <recommendedName>
        <fullName evidence="5">Ribosome maturation factor RimM</fullName>
    </recommendedName>
</protein>
<evidence type="ECO:0000256" key="4">
    <source>
        <dbReference type="ARBA" id="ARBA00023186"/>
    </source>
</evidence>
<keyword evidence="4 5" id="KW-0143">Chaperone</keyword>
<evidence type="ECO:0000313" key="8">
    <source>
        <dbReference type="EMBL" id="MBJ7610263.1"/>
    </source>
</evidence>
<evidence type="ECO:0000256" key="3">
    <source>
        <dbReference type="ARBA" id="ARBA00022552"/>
    </source>
</evidence>
<keyword evidence="3 5" id="KW-0698">rRNA processing</keyword>